<gene>
    <name evidence="9" type="ORF">LPJ61_001407</name>
</gene>
<dbReference type="Pfam" id="PF02207">
    <property type="entry name" value="zf-UBR"/>
    <property type="match status" value="1"/>
</dbReference>
<proteinExistence type="predicted"/>
<protein>
    <recommendedName>
        <fullName evidence="11">UBR-type domain-containing protein</fullName>
    </recommendedName>
</protein>
<feature type="region of interest" description="Disordered" evidence="6">
    <location>
        <begin position="263"/>
        <end position="286"/>
    </location>
</feature>
<evidence type="ECO:0000313" key="9">
    <source>
        <dbReference type="EMBL" id="KAJ1733765.1"/>
    </source>
</evidence>
<dbReference type="PROSITE" id="PS50016">
    <property type="entry name" value="ZF_PHD_2"/>
    <property type="match status" value="1"/>
</dbReference>
<evidence type="ECO:0000259" key="7">
    <source>
        <dbReference type="PROSITE" id="PS50016"/>
    </source>
</evidence>
<dbReference type="InterPro" id="IPR047506">
    <property type="entry name" value="UBR7-like_UBR-box"/>
</dbReference>
<dbReference type="Proteomes" id="UP001143981">
    <property type="component" value="Unassembled WGS sequence"/>
</dbReference>
<comment type="caution">
    <text evidence="9">The sequence shown here is derived from an EMBL/GenBank/DDBJ whole genome shotgun (WGS) entry which is preliminary data.</text>
</comment>
<dbReference type="EMBL" id="JANBOI010000117">
    <property type="protein sequence ID" value="KAJ1733765.1"/>
    <property type="molecule type" value="Genomic_DNA"/>
</dbReference>
<feature type="region of interest" description="Disordered" evidence="6">
    <location>
        <begin position="1"/>
        <end position="24"/>
    </location>
</feature>
<dbReference type="CDD" id="cd19677">
    <property type="entry name" value="UBR-box_UBR7"/>
    <property type="match status" value="1"/>
</dbReference>
<dbReference type="AlphaFoldDB" id="A0A9W7YG20"/>
<dbReference type="InterPro" id="IPR040204">
    <property type="entry name" value="UBR7"/>
</dbReference>
<dbReference type="GO" id="GO:0008270">
    <property type="term" value="F:zinc ion binding"/>
    <property type="evidence" value="ECO:0007669"/>
    <property type="project" value="UniProtKB-KW"/>
</dbReference>
<feature type="compositionally biased region" description="Basic and acidic residues" evidence="6">
    <location>
        <begin position="1"/>
        <end position="12"/>
    </location>
</feature>
<feature type="domain" description="PHD-type" evidence="7">
    <location>
        <begin position="176"/>
        <end position="229"/>
    </location>
</feature>
<keyword evidence="10" id="KW-1185">Reference proteome</keyword>
<evidence type="ECO:0000313" key="10">
    <source>
        <dbReference type="Proteomes" id="UP001143981"/>
    </source>
</evidence>
<keyword evidence="1" id="KW-0479">Metal-binding</keyword>
<dbReference type="SMART" id="SM00396">
    <property type="entry name" value="ZnF_UBR1"/>
    <property type="match status" value="1"/>
</dbReference>
<feature type="zinc finger region" description="UBR-type" evidence="5">
    <location>
        <begin position="54"/>
        <end position="156"/>
    </location>
</feature>
<dbReference type="PANTHER" id="PTHR13513">
    <property type="entry name" value="E3 UBIQUITIN-PROTEIN LIGASE UBR7"/>
    <property type="match status" value="1"/>
</dbReference>
<accession>A0A9W7YG20</accession>
<evidence type="ECO:0000256" key="2">
    <source>
        <dbReference type="ARBA" id="ARBA00022771"/>
    </source>
</evidence>
<dbReference type="SMART" id="SM00249">
    <property type="entry name" value="PHD"/>
    <property type="match status" value="1"/>
</dbReference>
<evidence type="ECO:0000256" key="3">
    <source>
        <dbReference type="ARBA" id="ARBA00022833"/>
    </source>
</evidence>
<dbReference type="PROSITE" id="PS01359">
    <property type="entry name" value="ZF_PHD_1"/>
    <property type="match status" value="1"/>
</dbReference>
<sequence>MAASEKHTREESVEADPASAAGDGGEAVVTACSYLAMQAELEREAAEVLSGKFDECTFDMGYVHQPLFACLTCTRPPAEYARTAHADGAAGPAGAGGTDEATEPAGMCYSCSIECHTGHDVVELFTKRHFRCDCGTRRLLPQTAAGSTTCCQLKKTRAALAESENHDNEYNHNFWGFYCRCDRFYNPSSESGLMVQCYMCNDWYHDACVGTMPAEDDYADYICRECVAKHAVVRYIRSAKATCGVVSDGRVVRLDGGVVVGDCAGAPPQQEPPPAEGAGPARKKARPDACRLRRDQEAVDAAQPFDLFMADGWREDICTCLDCMREISAGGLVFLIKEEAVVEPEEDETRSESLYESALKQLRAMDHVRAVDAASAYHSLSTDIKDYLRPFAASGKVVTGQDIRAFFEQHGARRGD</sequence>
<dbReference type="Pfam" id="PF00628">
    <property type="entry name" value="PHD"/>
    <property type="match status" value="1"/>
</dbReference>
<evidence type="ECO:0000259" key="8">
    <source>
        <dbReference type="PROSITE" id="PS51157"/>
    </source>
</evidence>
<dbReference type="GO" id="GO:0061630">
    <property type="term" value="F:ubiquitin protein ligase activity"/>
    <property type="evidence" value="ECO:0007669"/>
    <property type="project" value="InterPro"/>
</dbReference>
<dbReference type="OrthoDB" id="5795902at2759"/>
<dbReference type="InterPro" id="IPR019787">
    <property type="entry name" value="Znf_PHD-finger"/>
</dbReference>
<dbReference type="SUPFAM" id="SSF57903">
    <property type="entry name" value="FYVE/PHD zinc finger"/>
    <property type="match status" value="1"/>
</dbReference>
<dbReference type="Gene3D" id="3.30.40.10">
    <property type="entry name" value="Zinc/RING finger domain, C3HC4 (zinc finger)"/>
    <property type="match status" value="1"/>
</dbReference>
<evidence type="ECO:0008006" key="11">
    <source>
        <dbReference type="Google" id="ProtNLM"/>
    </source>
</evidence>
<organism evidence="9 10">
    <name type="scientific">Coemansia biformis</name>
    <dbReference type="NCBI Taxonomy" id="1286918"/>
    <lineage>
        <taxon>Eukaryota</taxon>
        <taxon>Fungi</taxon>
        <taxon>Fungi incertae sedis</taxon>
        <taxon>Zoopagomycota</taxon>
        <taxon>Kickxellomycotina</taxon>
        <taxon>Kickxellomycetes</taxon>
        <taxon>Kickxellales</taxon>
        <taxon>Kickxellaceae</taxon>
        <taxon>Coemansia</taxon>
    </lineage>
</organism>
<dbReference type="InterPro" id="IPR001965">
    <property type="entry name" value="Znf_PHD"/>
</dbReference>
<evidence type="ECO:0000256" key="5">
    <source>
        <dbReference type="PROSITE-ProRule" id="PRU00508"/>
    </source>
</evidence>
<dbReference type="PANTHER" id="PTHR13513:SF9">
    <property type="entry name" value="E3 UBIQUITIN-PROTEIN LIGASE UBR7-RELATED"/>
    <property type="match status" value="1"/>
</dbReference>
<dbReference type="InterPro" id="IPR003126">
    <property type="entry name" value="Znf_UBR"/>
</dbReference>
<evidence type="ECO:0000256" key="1">
    <source>
        <dbReference type="ARBA" id="ARBA00022723"/>
    </source>
</evidence>
<dbReference type="InterPro" id="IPR019786">
    <property type="entry name" value="Zinc_finger_PHD-type_CS"/>
</dbReference>
<reference evidence="9" key="1">
    <citation type="submission" date="2022-07" db="EMBL/GenBank/DDBJ databases">
        <title>Phylogenomic reconstructions and comparative analyses of Kickxellomycotina fungi.</title>
        <authorList>
            <person name="Reynolds N.K."/>
            <person name="Stajich J.E."/>
            <person name="Barry K."/>
            <person name="Grigoriev I.V."/>
            <person name="Crous P."/>
            <person name="Smith M.E."/>
        </authorList>
    </citation>
    <scope>NUCLEOTIDE SEQUENCE</scope>
    <source>
        <strain evidence="9">BCRC 34381</strain>
    </source>
</reference>
<feature type="domain" description="UBR-type" evidence="8">
    <location>
        <begin position="54"/>
        <end position="156"/>
    </location>
</feature>
<keyword evidence="2 4" id="KW-0863">Zinc-finger</keyword>
<dbReference type="InterPro" id="IPR013083">
    <property type="entry name" value="Znf_RING/FYVE/PHD"/>
</dbReference>
<name>A0A9W7YG20_9FUNG</name>
<evidence type="ECO:0000256" key="4">
    <source>
        <dbReference type="PROSITE-ProRule" id="PRU00146"/>
    </source>
</evidence>
<dbReference type="InterPro" id="IPR011011">
    <property type="entry name" value="Znf_FYVE_PHD"/>
</dbReference>
<evidence type="ECO:0000256" key="6">
    <source>
        <dbReference type="SAM" id="MobiDB-lite"/>
    </source>
</evidence>
<dbReference type="PROSITE" id="PS51157">
    <property type="entry name" value="ZF_UBR"/>
    <property type="match status" value="1"/>
</dbReference>
<dbReference type="GO" id="GO:0005737">
    <property type="term" value="C:cytoplasm"/>
    <property type="evidence" value="ECO:0007669"/>
    <property type="project" value="TreeGrafter"/>
</dbReference>
<keyword evidence="3" id="KW-0862">Zinc</keyword>